<dbReference type="InterPro" id="IPR048776">
    <property type="entry name" value="HAT1_C"/>
</dbReference>
<dbReference type="Gene3D" id="1.10.10.390">
    <property type="match status" value="1"/>
</dbReference>
<evidence type="ECO:0000256" key="4">
    <source>
        <dbReference type="ARBA" id="ARBA00021268"/>
    </source>
</evidence>
<gene>
    <name evidence="15" type="primary">HAT1</name>
</gene>
<feature type="site" description="Interaction with histone H4 N-terminus" evidence="12">
    <location>
        <position position="190"/>
    </location>
</feature>
<dbReference type="PANTHER" id="PTHR12046">
    <property type="entry name" value="HISTONE ACETYLTRANSFERASE TYPE B CATALYTIC SUBUNIT"/>
    <property type="match status" value="1"/>
</dbReference>
<sequence>MESLDITSKTVMEDLVSDGNEALHFKLVRQESDIRDEKTTFKPEMVHQVYGENENIFGYRGLKVDFWMTAGSLKVYLNQSSEETINRKRSEGVEPDPVIPPLAKLLAPGQALGSLSDFLKVLKKDETFIPPGKKLSSFTLDGSDKVVRNYEVYEADESVPGFRDYHAHLQPWIMFYIDAASYIDIDDDNWKFYLLFERTNVNGSPRYYMAGYMTIYKYYAYPDKIRPRISQMLILPPFQKQGLGAKLLDIVSRTFWTDESVVDITVEDPSDDFIRLRDFVDVSNALSLDTFSTSNIKKGFSPEMIKESNEKHKLCKKQARRVYEIIRFFRTNISNPKEYKEYRVDVKKRLNQPYQKEERQLAKLQKVLKPDEYTAATINITNRQQRLDNLQSLYSDLEDHYRSIVTRVEKTAN</sequence>
<dbReference type="InterPro" id="IPR013523">
    <property type="entry name" value="Hist_AcTrfase_HAT1_C"/>
</dbReference>
<evidence type="ECO:0000256" key="11">
    <source>
        <dbReference type="PIRSR" id="PIRSR038084-2"/>
    </source>
</evidence>
<keyword evidence="5 9" id="KW-0808">Transferase</keyword>
<evidence type="ECO:0000256" key="1">
    <source>
        <dbReference type="ARBA" id="ARBA00004123"/>
    </source>
</evidence>
<feature type="region of interest" description="Interaction with histone H4 N-terminus" evidence="11">
    <location>
        <begin position="216"/>
        <end position="218"/>
    </location>
</feature>
<evidence type="ECO:0000256" key="2">
    <source>
        <dbReference type="ARBA" id="ARBA00010543"/>
    </source>
</evidence>
<comment type="catalytic activity">
    <reaction evidence="8 9">
        <text>L-lysyl-[protein] + acetyl-CoA = N(6)-acetyl-L-lysyl-[protein] + CoA + H(+)</text>
        <dbReference type="Rhea" id="RHEA:45948"/>
        <dbReference type="Rhea" id="RHEA-COMP:9752"/>
        <dbReference type="Rhea" id="RHEA-COMP:10731"/>
        <dbReference type="ChEBI" id="CHEBI:15378"/>
        <dbReference type="ChEBI" id="CHEBI:29969"/>
        <dbReference type="ChEBI" id="CHEBI:57287"/>
        <dbReference type="ChEBI" id="CHEBI:57288"/>
        <dbReference type="ChEBI" id="CHEBI:61930"/>
        <dbReference type="EC" id="2.3.1.48"/>
    </reaction>
</comment>
<organism evidence="15">
    <name type="scientific">Caligus rogercresseyi</name>
    <name type="common">Sea louse</name>
    <dbReference type="NCBI Taxonomy" id="217165"/>
    <lineage>
        <taxon>Eukaryota</taxon>
        <taxon>Metazoa</taxon>
        <taxon>Ecdysozoa</taxon>
        <taxon>Arthropoda</taxon>
        <taxon>Crustacea</taxon>
        <taxon>Multicrustacea</taxon>
        <taxon>Hexanauplia</taxon>
        <taxon>Copepoda</taxon>
        <taxon>Siphonostomatoida</taxon>
        <taxon>Caligidae</taxon>
        <taxon>Caligus</taxon>
    </lineage>
</organism>
<dbReference type="InterPro" id="IPR019467">
    <property type="entry name" value="Hat1_N"/>
</dbReference>
<evidence type="ECO:0000259" key="13">
    <source>
        <dbReference type="Pfam" id="PF10394"/>
    </source>
</evidence>
<comment type="subcellular location">
    <subcellularLocation>
        <location evidence="1">Nucleus</location>
    </subcellularLocation>
</comment>
<dbReference type="Gene3D" id="3.40.630.30">
    <property type="match status" value="1"/>
</dbReference>
<dbReference type="InterPro" id="IPR017380">
    <property type="entry name" value="Hist_AcTrfase_B-typ_cat-su"/>
</dbReference>
<reference evidence="15" key="1">
    <citation type="submission" date="2009-03" db="EMBL/GenBank/DDBJ databases">
        <title>Caligus rogercresseyi ESTs and full-length cDNAs.</title>
        <authorList>
            <person name="Yasuike M."/>
            <person name="von Schalburg K."/>
            <person name="Cooper G."/>
            <person name="Leong J."/>
            <person name="Jones S.R.M."/>
            <person name="Koop B.F."/>
        </authorList>
    </citation>
    <scope>NUCLEOTIDE SEQUENCE</scope>
    <source>
        <tissue evidence="15">Whole tissue</tissue>
    </source>
</reference>
<dbReference type="EC" id="2.3.1.48" evidence="3 9"/>
<evidence type="ECO:0000256" key="8">
    <source>
        <dbReference type="ARBA" id="ARBA00048017"/>
    </source>
</evidence>
<dbReference type="GO" id="GO:0042393">
    <property type="term" value="F:histone binding"/>
    <property type="evidence" value="ECO:0007669"/>
    <property type="project" value="InterPro"/>
</dbReference>
<dbReference type="PIRSF" id="PIRSF038084">
    <property type="entry name" value="HAT-B_cat"/>
    <property type="match status" value="1"/>
</dbReference>
<dbReference type="GO" id="GO:0005634">
    <property type="term" value="C:nucleus"/>
    <property type="evidence" value="ECO:0007669"/>
    <property type="project" value="UniProtKB-SubCell"/>
</dbReference>
<evidence type="ECO:0000256" key="7">
    <source>
        <dbReference type="ARBA" id="ARBA00023315"/>
    </source>
</evidence>
<keyword evidence="7 9" id="KW-0012">Acyltransferase</keyword>
<dbReference type="Pfam" id="PF10394">
    <property type="entry name" value="Hat1_N"/>
    <property type="match status" value="1"/>
</dbReference>
<dbReference type="GO" id="GO:0031509">
    <property type="term" value="P:subtelomeric heterochromatin formation"/>
    <property type="evidence" value="ECO:0007669"/>
    <property type="project" value="InterPro"/>
</dbReference>
<evidence type="ECO:0000256" key="12">
    <source>
        <dbReference type="PIRSR" id="PIRSR038084-3"/>
    </source>
</evidence>
<evidence type="ECO:0000256" key="10">
    <source>
        <dbReference type="PIRSR" id="PIRSR038084-1"/>
    </source>
</evidence>
<evidence type="ECO:0000256" key="5">
    <source>
        <dbReference type="ARBA" id="ARBA00022679"/>
    </source>
</evidence>
<feature type="region of interest" description="Interaction with histone H4 N-terminus" evidence="11">
    <location>
        <begin position="52"/>
        <end position="54"/>
    </location>
</feature>
<dbReference type="Gene3D" id="3.90.360.10">
    <property type="entry name" value="Histone acetyl transferase 1 (HAT1), N-terminal domain"/>
    <property type="match status" value="1"/>
</dbReference>
<dbReference type="EMBL" id="BT077216">
    <property type="protein sequence ID" value="ACO11640.1"/>
    <property type="molecule type" value="mRNA"/>
</dbReference>
<keyword evidence="6" id="KW-0539">Nucleus</keyword>
<dbReference type="GO" id="GO:0004402">
    <property type="term" value="F:histone acetyltransferase activity"/>
    <property type="evidence" value="ECO:0007669"/>
    <property type="project" value="UniProtKB-UniRule"/>
</dbReference>
<evidence type="ECO:0000256" key="9">
    <source>
        <dbReference type="PIRNR" id="PIRNR038084"/>
    </source>
</evidence>
<feature type="domain" description="Histone acetyltransferase type B catalytic subunit C-terminal" evidence="14">
    <location>
        <begin position="277"/>
        <end position="328"/>
    </location>
</feature>
<dbReference type="InterPro" id="IPR016181">
    <property type="entry name" value="Acyl_CoA_acyltransferase"/>
</dbReference>
<evidence type="ECO:0000256" key="6">
    <source>
        <dbReference type="ARBA" id="ARBA00023242"/>
    </source>
</evidence>
<evidence type="ECO:0000313" key="15">
    <source>
        <dbReference type="EMBL" id="ACO11640.1"/>
    </source>
</evidence>
<accession>C1BRI7</accession>
<feature type="domain" description="Histone acetyl transferase HAT1 N-terminal" evidence="13">
    <location>
        <begin position="16"/>
        <end position="178"/>
    </location>
</feature>
<feature type="active site" description="Proton donor/acceptor" evidence="10">
    <location>
        <position position="267"/>
    </location>
</feature>
<evidence type="ECO:0000259" key="14">
    <source>
        <dbReference type="Pfam" id="PF21183"/>
    </source>
</evidence>
<dbReference type="CDD" id="cd04301">
    <property type="entry name" value="NAT_SF"/>
    <property type="match status" value="1"/>
</dbReference>
<name>C1BRI7_CALRO</name>
<dbReference type="Pfam" id="PF21183">
    <property type="entry name" value="HAT1_C"/>
    <property type="match status" value="1"/>
</dbReference>
<dbReference type="GO" id="GO:0000781">
    <property type="term" value="C:chromosome, telomeric region"/>
    <property type="evidence" value="ECO:0007669"/>
    <property type="project" value="GOC"/>
</dbReference>
<proteinExistence type="evidence at transcript level"/>
<comment type="similarity">
    <text evidence="2 9">Belongs to the HAT1 family.</text>
</comment>
<protein>
    <recommendedName>
        <fullName evidence="4 9">Histone acetyltransferase type B catalytic subunit</fullName>
        <ecNumber evidence="3 9">2.3.1.48</ecNumber>
    </recommendedName>
</protein>
<dbReference type="InterPro" id="IPR037113">
    <property type="entry name" value="Hat1_N_sf"/>
</dbReference>
<evidence type="ECO:0000256" key="3">
    <source>
        <dbReference type="ARBA" id="ARBA00013184"/>
    </source>
</evidence>
<dbReference type="SUPFAM" id="SSF55729">
    <property type="entry name" value="Acyl-CoA N-acyltransferases (Nat)"/>
    <property type="match status" value="1"/>
</dbReference>
<dbReference type="AlphaFoldDB" id="C1BRI7"/>